<dbReference type="Proteomes" id="UP000006976">
    <property type="component" value="Unassembled WGS sequence"/>
</dbReference>
<reference evidence="1 2" key="1">
    <citation type="submission" date="2012-04" db="EMBL/GenBank/DDBJ databases">
        <title>The Genome Sequence of Bacillus cereus VD078.</title>
        <authorList>
            <consortium name="The Broad Institute Genome Sequencing Platform"/>
            <consortium name="The Broad Institute Genome Sequencing Center for Infectious Disease"/>
            <person name="Feldgarden M."/>
            <person name="Van der Auwera G.A."/>
            <person name="Mahillon J."/>
            <person name="Duprez V."/>
            <person name="Timmery S."/>
            <person name="Mattelet C."/>
            <person name="Dierick K."/>
            <person name="Sun M."/>
            <person name="Yu Z."/>
            <person name="Zhu L."/>
            <person name="Hu X."/>
            <person name="Shank E.B."/>
            <person name="Swiecicka I."/>
            <person name="Hansen B.M."/>
            <person name="Andrup L."/>
            <person name="Young S.K."/>
            <person name="Zeng Q."/>
            <person name="Gargeya S."/>
            <person name="Fitzgerald M."/>
            <person name="Haas B."/>
            <person name="Abouelleil A."/>
            <person name="Alvarado L."/>
            <person name="Arachchi H.M."/>
            <person name="Berlin A."/>
            <person name="Chapman S.B."/>
            <person name="Goldberg J."/>
            <person name="Griggs A."/>
            <person name="Gujja S."/>
            <person name="Hansen M."/>
            <person name="Howarth C."/>
            <person name="Imamovic A."/>
            <person name="Larimer J."/>
            <person name="McCowen C."/>
            <person name="Montmayeur A."/>
            <person name="Murphy C."/>
            <person name="Neiman D."/>
            <person name="Pearson M."/>
            <person name="Priest M."/>
            <person name="Roberts A."/>
            <person name="Saif S."/>
            <person name="Shea T."/>
            <person name="Sisk P."/>
            <person name="Sykes S."/>
            <person name="Wortman J."/>
            <person name="Nusbaum C."/>
            <person name="Birren B."/>
        </authorList>
    </citation>
    <scope>NUCLEOTIDE SEQUENCE [LARGE SCALE GENOMIC DNA]</scope>
    <source>
        <strain evidence="1 2">VD078</strain>
    </source>
</reference>
<dbReference type="EMBL" id="AHEV01000043">
    <property type="protein sequence ID" value="EJR31166.1"/>
    <property type="molecule type" value="Genomic_DNA"/>
</dbReference>
<name>A0ABC9QWW0_BACMY</name>
<dbReference type="SUPFAM" id="SSF56281">
    <property type="entry name" value="Metallo-hydrolase/oxidoreductase"/>
    <property type="match status" value="1"/>
</dbReference>
<evidence type="ECO:0008006" key="3">
    <source>
        <dbReference type="Google" id="ProtNLM"/>
    </source>
</evidence>
<proteinExistence type="predicted"/>
<dbReference type="Gene3D" id="3.60.15.10">
    <property type="entry name" value="Ribonuclease Z/Hydroxyacylglutathione hydrolase-like"/>
    <property type="match status" value="1"/>
</dbReference>
<accession>A0ABC9QWW0</accession>
<comment type="caution">
    <text evidence="1">The sequence shown here is derived from an EMBL/GenBank/DDBJ whole genome shotgun (WGS) entry which is preliminary data.</text>
</comment>
<protein>
    <recommendedName>
        <fullName evidence="3">Metallo-beta-lactamase domain-containing protein</fullName>
    </recommendedName>
</protein>
<dbReference type="InterPro" id="IPR036866">
    <property type="entry name" value="RibonucZ/Hydroxyglut_hydro"/>
</dbReference>
<organism evidence="1 2">
    <name type="scientific">Bacillus mycoides</name>
    <dbReference type="NCBI Taxonomy" id="1405"/>
    <lineage>
        <taxon>Bacteria</taxon>
        <taxon>Bacillati</taxon>
        <taxon>Bacillota</taxon>
        <taxon>Bacilli</taxon>
        <taxon>Bacillales</taxon>
        <taxon>Bacillaceae</taxon>
        <taxon>Bacillus</taxon>
        <taxon>Bacillus cereus group</taxon>
    </lineage>
</organism>
<sequence>MNLYCERVLFDYEKQAYEVVFDFNTMSDLEELARHTNVQISNVPSQTLLILNNLKFESYKGPRAGFWYDIPICFFENFKMINEESEYRLIKFNLTMRDDQKLNFQQFRTIDGKLYKKNEETKDFYDSEFYKDIKEIGDIRNLQLIVRDVGCGNWNEVSEEKLCPICNLECCNWRGVNEDRFRLIYDLGGDVKFSNKEMDDIFDRANLTSPFYAVISHWDLDHYRAILDLDDTQLRLMKNIVVPSKMPNTLQLNKALNRLQCFGINIDIIPPALKRERSRRIELISRGKIHNFKLFRSSDGANINQSGIVLTIEGDRKVAVLTGDHHYPQIYNGVLNRSSIKPYELVVPHHGGNAGDFDLSLWNRIPLASGGLSTKSFRYKNLPQGKIHNFFITQKSFHCTECRESDYVTTL</sequence>
<dbReference type="AlphaFoldDB" id="A0ABC9QWW0"/>
<evidence type="ECO:0000313" key="2">
    <source>
        <dbReference type="Proteomes" id="UP000006976"/>
    </source>
</evidence>
<gene>
    <name evidence="1" type="ORF">III_05392</name>
</gene>
<dbReference type="RefSeq" id="WP_002169503.1">
    <property type="nucleotide sequence ID" value="NZ_JH792252.1"/>
</dbReference>
<evidence type="ECO:0000313" key="1">
    <source>
        <dbReference type="EMBL" id="EJR31166.1"/>
    </source>
</evidence>